<name>A0A4V1BZQ8_9BURK</name>
<gene>
    <name evidence="1" type="ORF">E0W60_34500</name>
</gene>
<proteinExistence type="predicted"/>
<protein>
    <submittedName>
        <fullName evidence="1">Uncharacterized protein</fullName>
    </submittedName>
</protein>
<dbReference type="RefSeq" id="WP_135707337.1">
    <property type="nucleotide sequence ID" value="NZ_CP038639.1"/>
</dbReference>
<organism evidence="1 2">
    <name type="scientific">Cupriavidus oxalaticus</name>
    <dbReference type="NCBI Taxonomy" id="96344"/>
    <lineage>
        <taxon>Bacteria</taxon>
        <taxon>Pseudomonadati</taxon>
        <taxon>Pseudomonadota</taxon>
        <taxon>Betaproteobacteria</taxon>
        <taxon>Burkholderiales</taxon>
        <taxon>Burkholderiaceae</taxon>
        <taxon>Cupriavidus</taxon>
    </lineage>
</organism>
<sequence length="111" mass="12201">MRTKSQRHIDALAQLPQFMPASLEPHKENRVVNVLTGAIIQAIPDPDDEEHENIQVAFPGGQPFEAVAPMYLQLQVVEAARYYADSAEDGSGAISKRAADLLEHLTGKHDI</sequence>
<dbReference type="Proteomes" id="UP000295294">
    <property type="component" value="Plasmid unnamed4"/>
</dbReference>
<dbReference type="EMBL" id="CP038639">
    <property type="protein sequence ID" value="QBY56172.1"/>
    <property type="molecule type" value="Genomic_DNA"/>
</dbReference>
<dbReference type="OrthoDB" id="9156369at2"/>
<evidence type="ECO:0000313" key="2">
    <source>
        <dbReference type="Proteomes" id="UP000295294"/>
    </source>
</evidence>
<keyword evidence="1" id="KW-0614">Plasmid</keyword>
<geneLocation type="plasmid" evidence="1">
    <name>unnamed4</name>
</geneLocation>
<dbReference type="KEGG" id="cox:E0W60_34500"/>
<dbReference type="AlphaFoldDB" id="A0A4V1BZQ8"/>
<reference evidence="1 2" key="1">
    <citation type="submission" date="2019-03" db="EMBL/GenBank/DDBJ databases">
        <title>Efficiently degradation of phenoxyalkanoic acid herbicides by Cupriavidus oxalaticus strain X32.</title>
        <authorList>
            <person name="Sheng X."/>
        </authorList>
    </citation>
    <scope>NUCLEOTIDE SEQUENCE [LARGE SCALE GENOMIC DNA]</scope>
    <source>
        <strain evidence="1 2">X32</strain>
        <plasmid evidence="1 2">unnamed4</plasmid>
    </source>
</reference>
<accession>A0A4V1BZQ8</accession>
<evidence type="ECO:0000313" key="1">
    <source>
        <dbReference type="EMBL" id="QBY56172.1"/>
    </source>
</evidence>